<dbReference type="PANTHER" id="PTHR18895:SF74">
    <property type="entry name" value="MTRF1L RELEASE FACTOR GLUTAMINE METHYLTRANSFERASE"/>
    <property type="match status" value="1"/>
</dbReference>
<evidence type="ECO:0000256" key="2">
    <source>
        <dbReference type="ARBA" id="ARBA00022691"/>
    </source>
</evidence>
<evidence type="ECO:0000313" key="4">
    <source>
        <dbReference type="EMBL" id="MBB4144508.1"/>
    </source>
</evidence>
<comment type="caution">
    <text evidence="4">The sequence shown here is derived from an EMBL/GenBank/DDBJ whole genome shotgun (WGS) entry which is preliminary data.</text>
</comment>
<keyword evidence="1 4" id="KW-0489">Methyltransferase</keyword>
<dbReference type="CDD" id="cd02440">
    <property type="entry name" value="AdoMet_MTases"/>
    <property type="match status" value="1"/>
</dbReference>
<sequence>MPALGDLIETLTDSGLGEFLASFSPLHPRPLDWPPYRDRVPDRLRVLVDLFAFGAEIDARELPQELGWISVELPRAGVAIFDGRNLQLTAGLRLVPVAGRWLFCTPPGAGLSHYLGDDSIALMLRIQPKANATVLDLCSGSGLQALHCAGFARRITAVERNRDAVELARVNVTLNRLEEKIDVLQGDMFEPVDGRQFDLVVANPPLLPVPDGLPDLSIGHGGYDGMRACCRILEGLPTALSPSGRAHLIASCLADADNHYLRDLLATAAKTHHLDITATVVSMKEMGGADGYLEAMASAVAREIGQDPDRVLAAYREDMRQRRATHLSFLFLMARHGSGRVELVDMRTPTSQGVWHIG</sequence>
<dbReference type="Proteomes" id="UP000519897">
    <property type="component" value="Unassembled WGS sequence"/>
</dbReference>
<dbReference type="SUPFAM" id="SSF53335">
    <property type="entry name" value="S-adenosyl-L-methionine-dependent methyltransferases"/>
    <property type="match status" value="1"/>
</dbReference>
<gene>
    <name evidence="4" type="ORF">GGQ72_003065</name>
</gene>
<organism evidence="4 5">
    <name type="scientific">Rhizobium rhizoryzae</name>
    <dbReference type="NCBI Taxonomy" id="451876"/>
    <lineage>
        <taxon>Bacteria</taxon>
        <taxon>Pseudomonadati</taxon>
        <taxon>Pseudomonadota</taxon>
        <taxon>Alphaproteobacteria</taxon>
        <taxon>Hyphomicrobiales</taxon>
        <taxon>Rhizobiaceae</taxon>
        <taxon>Rhizobium/Agrobacterium group</taxon>
        <taxon>Rhizobium</taxon>
    </lineage>
</organism>
<keyword evidence="1 4" id="KW-0808">Transferase</keyword>
<keyword evidence="5" id="KW-1185">Reference proteome</keyword>
<evidence type="ECO:0000256" key="1">
    <source>
        <dbReference type="ARBA" id="ARBA00022603"/>
    </source>
</evidence>
<feature type="domain" description="Methyltransferase small" evidence="3">
    <location>
        <begin position="117"/>
        <end position="206"/>
    </location>
</feature>
<accession>A0A7W6PRF7</accession>
<dbReference type="EMBL" id="JACIEC010000003">
    <property type="protein sequence ID" value="MBB4144508.1"/>
    <property type="molecule type" value="Genomic_DNA"/>
</dbReference>
<evidence type="ECO:0000259" key="3">
    <source>
        <dbReference type="Pfam" id="PF05175"/>
    </source>
</evidence>
<dbReference type="GO" id="GO:0032259">
    <property type="term" value="P:methylation"/>
    <property type="evidence" value="ECO:0007669"/>
    <property type="project" value="UniProtKB-KW"/>
</dbReference>
<keyword evidence="2" id="KW-0949">S-adenosyl-L-methionine</keyword>
<dbReference type="InterPro" id="IPR029063">
    <property type="entry name" value="SAM-dependent_MTases_sf"/>
</dbReference>
<dbReference type="GO" id="GO:0008168">
    <property type="term" value="F:methyltransferase activity"/>
    <property type="evidence" value="ECO:0007669"/>
    <property type="project" value="UniProtKB-KW"/>
</dbReference>
<dbReference type="PANTHER" id="PTHR18895">
    <property type="entry name" value="HEMK METHYLTRANSFERASE"/>
    <property type="match status" value="1"/>
</dbReference>
<name>A0A7W6PRF7_9HYPH</name>
<dbReference type="InterPro" id="IPR050320">
    <property type="entry name" value="N5-glutamine_MTase"/>
</dbReference>
<dbReference type="Gene3D" id="3.40.50.150">
    <property type="entry name" value="Vaccinia Virus protein VP39"/>
    <property type="match status" value="1"/>
</dbReference>
<protein>
    <submittedName>
        <fullName evidence="4">Methylase of polypeptide subunit release factors</fullName>
    </submittedName>
</protein>
<proteinExistence type="predicted"/>
<dbReference type="AlphaFoldDB" id="A0A7W6PRF7"/>
<dbReference type="InterPro" id="IPR007848">
    <property type="entry name" value="Small_mtfrase_dom"/>
</dbReference>
<evidence type="ECO:0000313" key="5">
    <source>
        <dbReference type="Proteomes" id="UP000519897"/>
    </source>
</evidence>
<dbReference type="Pfam" id="PF05175">
    <property type="entry name" value="MTS"/>
    <property type="match status" value="1"/>
</dbReference>
<dbReference type="RefSeq" id="WP_165131167.1">
    <property type="nucleotide sequence ID" value="NZ_CP049249.1"/>
</dbReference>
<reference evidence="4 5" key="1">
    <citation type="submission" date="2020-08" db="EMBL/GenBank/DDBJ databases">
        <title>Genomic Encyclopedia of Type Strains, Phase IV (KMG-IV): sequencing the most valuable type-strain genomes for metagenomic binning, comparative biology and taxonomic classification.</title>
        <authorList>
            <person name="Goeker M."/>
        </authorList>
    </citation>
    <scope>NUCLEOTIDE SEQUENCE [LARGE SCALE GENOMIC DNA]</scope>
    <source>
        <strain evidence="4 5">DSM 29514</strain>
    </source>
</reference>